<proteinExistence type="predicted"/>
<organism evidence="2 3">
    <name type="scientific">Acorus calamus</name>
    <name type="common">Sweet flag</name>
    <dbReference type="NCBI Taxonomy" id="4465"/>
    <lineage>
        <taxon>Eukaryota</taxon>
        <taxon>Viridiplantae</taxon>
        <taxon>Streptophyta</taxon>
        <taxon>Embryophyta</taxon>
        <taxon>Tracheophyta</taxon>
        <taxon>Spermatophyta</taxon>
        <taxon>Magnoliopsida</taxon>
        <taxon>Liliopsida</taxon>
        <taxon>Acoraceae</taxon>
        <taxon>Acorus</taxon>
    </lineage>
</organism>
<name>A0AAV9CD87_ACOCL</name>
<keyword evidence="3" id="KW-1185">Reference proteome</keyword>
<dbReference type="AlphaFoldDB" id="A0AAV9CD87"/>
<reference evidence="2" key="1">
    <citation type="journal article" date="2023" name="Nat. Commun.">
        <title>Diploid and tetraploid genomes of Acorus and the evolution of monocots.</title>
        <authorList>
            <person name="Ma L."/>
            <person name="Liu K.W."/>
            <person name="Li Z."/>
            <person name="Hsiao Y.Y."/>
            <person name="Qi Y."/>
            <person name="Fu T."/>
            <person name="Tang G.D."/>
            <person name="Zhang D."/>
            <person name="Sun W.H."/>
            <person name="Liu D.K."/>
            <person name="Li Y."/>
            <person name="Chen G.Z."/>
            <person name="Liu X.D."/>
            <person name="Liao X.Y."/>
            <person name="Jiang Y.T."/>
            <person name="Yu X."/>
            <person name="Hao Y."/>
            <person name="Huang J."/>
            <person name="Zhao X.W."/>
            <person name="Ke S."/>
            <person name="Chen Y.Y."/>
            <person name="Wu W.L."/>
            <person name="Hsu J.L."/>
            <person name="Lin Y.F."/>
            <person name="Huang M.D."/>
            <person name="Li C.Y."/>
            <person name="Huang L."/>
            <person name="Wang Z.W."/>
            <person name="Zhao X."/>
            <person name="Zhong W.Y."/>
            <person name="Peng D.H."/>
            <person name="Ahmad S."/>
            <person name="Lan S."/>
            <person name="Zhang J.S."/>
            <person name="Tsai W.C."/>
            <person name="Van de Peer Y."/>
            <person name="Liu Z.J."/>
        </authorList>
    </citation>
    <scope>NUCLEOTIDE SEQUENCE</scope>
    <source>
        <strain evidence="2">CP</strain>
    </source>
</reference>
<protein>
    <submittedName>
        <fullName evidence="2">Uncharacterized protein</fullName>
    </submittedName>
</protein>
<evidence type="ECO:0000256" key="1">
    <source>
        <dbReference type="SAM" id="MobiDB-lite"/>
    </source>
</evidence>
<comment type="caution">
    <text evidence="2">The sequence shown here is derived from an EMBL/GenBank/DDBJ whole genome shotgun (WGS) entry which is preliminary data.</text>
</comment>
<evidence type="ECO:0000313" key="3">
    <source>
        <dbReference type="Proteomes" id="UP001180020"/>
    </source>
</evidence>
<sequence>MTAKITQIFQSDLAVHIISMEYSASYMTDISYNQKLSHSGGSYMHGQFSQAYPMQGMLAPNTTALLPMYPYYQYHQSQTMGVPAHVFPPTTAGPITSIPTIISKPAAMAPAADLPGFYFDPEKKRYFPIKGRVGNQSPFDESSLPLADVPRSDPNQSSGRLRPTVDKSKKAKITRPFVLAGAWFMWLTRNQVIFIGSHPYFKSIWESMECFIKDQKNDNDNKHMSKRVKALTLLQNRELSVWEIKGLSSIVLREVSAQNMETNKTLQGKSKSRR</sequence>
<gene>
    <name evidence="2" type="ORF">QJS10_CPB20g00341</name>
</gene>
<accession>A0AAV9CD87</accession>
<dbReference type="Proteomes" id="UP001180020">
    <property type="component" value="Unassembled WGS sequence"/>
</dbReference>
<evidence type="ECO:0000313" key="2">
    <source>
        <dbReference type="EMBL" id="KAK1286845.1"/>
    </source>
</evidence>
<reference evidence="2" key="2">
    <citation type="submission" date="2023-06" db="EMBL/GenBank/DDBJ databases">
        <authorList>
            <person name="Ma L."/>
            <person name="Liu K.-W."/>
            <person name="Li Z."/>
            <person name="Hsiao Y.-Y."/>
            <person name="Qi Y."/>
            <person name="Fu T."/>
            <person name="Tang G."/>
            <person name="Zhang D."/>
            <person name="Sun W.-H."/>
            <person name="Liu D.-K."/>
            <person name="Li Y."/>
            <person name="Chen G.-Z."/>
            <person name="Liu X.-D."/>
            <person name="Liao X.-Y."/>
            <person name="Jiang Y.-T."/>
            <person name="Yu X."/>
            <person name="Hao Y."/>
            <person name="Huang J."/>
            <person name="Zhao X.-W."/>
            <person name="Ke S."/>
            <person name="Chen Y.-Y."/>
            <person name="Wu W.-L."/>
            <person name="Hsu J.-L."/>
            <person name="Lin Y.-F."/>
            <person name="Huang M.-D."/>
            <person name="Li C.-Y."/>
            <person name="Huang L."/>
            <person name="Wang Z.-W."/>
            <person name="Zhao X."/>
            <person name="Zhong W.-Y."/>
            <person name="Peng D.-H."/>
            <person name="Ahmad S."/>
            <person name="Lan S."/>
            <person name="Zhang J.-S."/>
            <person name="Tsai W.-C."/>
            <person name="Van De Peer Y."/>
            <person name="Liu Z.-J."/>
        </authorList>
    </citation>
    <scope>NUCLEOTIDE SEQUENCE</scope>
    <source>
        <strain evidence="2">CP</strain>
        <tissue evidence="2">Leaves</tissue>
    </source>
</reference>
<feature type="region of interest" description="Disordered" evidence="1">
    <location>
        <begin position="140"/>
        <end position="166"/>
    </location>
</feature>
<dbReference type="EMBL" id="JAUJYO010000020">
    <property type="protein sequence ID" value="KAK1286845.1"/>
    <property type="molecule type" value="Genomic_DNA"/>
</dbReference>